<reference evidence="3" key="1">
    <citation type="journal article" date="2022" name="Int. J. Mol. Sci.">
        <title>Draft Genome of Tanacetum Coccineum: Genomic Comparison of Closely Related Tanacetum-Family Plants.</title>
        <authorList>
            <person name="Yamashiro T."/>
            <person name="Shiraishi A."/>
            <person name="Nakayama K."/>
            <person name="Satake H."/>
        </authorList>
    </citation>
    <scope>NUCLEOTIDE SEQUENCE</scope>
</reference>
<sequence length="418" mass="47366">TNGYVYFTLINDESWVEAMQEELLQFKIQKVWTLVNLPYGKKAIGIKWVYRNKKDERGIVVKNKSRLVAQGYKQKEGIDYDEYFPVSFGTIEEEVYASQPLGFVDLEFPEKVYKVEKALYGLHQAPRAWYETLSTYLLDNGFYKGQIDKTLFIKRVKGDILLAFLEIDYEGRHLGKEIPQQEVSKAVGVGLDLVIIINKADRLGVEWEGHTSRSGEGSMEYHFELTDNVPPIPHDSPLSEGHTSGSDDGRMKLIKELMETNTSLTKRVLALEEAKTAQDRRRLFKGRVETSTDTSLGKDASKQGRSSDKTKPITARPEVSVATPSTPLTTSTVFDDKDVTMAMAQTLIKMKEVKAKEKGIDPKDKGKSVLVKEEPKKVKRRDQGLAQIESDAEIDVDALFAAKLQQEEREQFTIEERA</sequence>
<feature type="domain" description="Reverse transcriptase Ty1/copia-type" evidence="2">
    <location>
        <begin position="89"/>
        <end position="162"/>
    </location>
</feature>
<keyword evidence="4" id="KW-1185">Reference proteome</keyword>
<reference evidence="3" key="2">
    <citation type="submission" date="2022-01" db="EMBL/GenBank/DDBJ databases">
        <authorList>
            <person name="Yamashiro T."/>
            <person name="Shiraishi A."/>
            <person name="Satake H."/>
            <person name="Nakayama K."/>
        </authorList>
    </citation>
    <scope>NUCLEOTIDE SEQUENCE</scope>
</reference>
<dbReference type="Proteomes" id="UP001151760">
    <property type="component" value="Unassembled WGS sequence"/>
</dbReference>
<name>A0ABQ5IPU7_9ASTR</name>
<evidence type="ECO:0000256" key="1">
    <source>
        <dbReference type="SAM" id="MobiDB-lite"/>
    </source>
</evidence>
<dbReference type="Pfam" id="PF07727">
    <property type="entry name" value="RVT_2"/>
    <property type="match status" value="2"/>
</dbReference>
<comment type="caution">
    <text evidence="3">The sequence shown here is derived from an EMBL/GenBank/DDBJ whole genome shotgun (WGS) entry which is preliminary data.</text>
</comment>
<gene>
    <name evidence="3" type="ORF">Tco_1111671</name>
</gene>
<evidence type="ECO:0000313" key="3">
    <source>
        <dbReference type="EMBL" id="GJU01333.1"/>
    </source>
</evidence>
<accession>A0ABQ5IPU7</accession>
<dbReference type="InterPro" id="IPR013103">
    <property type="entry name" value="RVT_2"/>
</dbReference>
<feature type="domain" description="Reverse transcriptase Ty1/copia-type" evidence="2">
    <location>
        <begin position="30"/>
        <end position="84"/>
    </location>
</feature>
<proteinExistence type="predicted"/>
<protein>
    <submittedName>
        <fullName evidence="3">Ribonuclease H-like domain-containing protein</fullName>
    </submittedName>
</protein>
<feature type="compositionally biased region" description="Basic and acidic residues" evidence="1">
    <location>
        <begin position="299"/>
        <end position="311"/>
    </location>
</feature>
<organism evidence="3 4">
    <name type="scientific">Tanacetum coccineum</name>
    <dbReference type="NCBI Taxonomy" id="301880"/>
    <lineage>
        <taxon>Eukaryota</taxon>
        <taxon>Viridiplantae</taxon>
        <taxon>Streptophyta</taxon>
        <taxon>Embryophyta</taxon>
        <taxon>Tracheophyta</taxon>
        <taxon>Spermatophyta</taxon>
        <taxon>Magnoliopsida</taxon>
        <taxon>eudicotyledons</taxon>
        <taxon>Gunneridae</taxon>
        <taxon>Pentapetalae</taxon>
        <taxon>asterids</taxon>
        <taxon>campanulids</taxon>
        <taxon>Asterales</taxon>
        <taxon>Asteraceae</taxon>
        <taxon>Asteroideae</taxon>
        <taxon>Anthemideae</taxon>
        <taxon>Anthemidinae</taxon>
        <taxon>Tanacetum</taxon>
    </lineage>
</organism>
<feature type="region of interest" description="Disordered" evidence="1">
    <location>
        <begin position="358"/>
        <end position="384"/>
    </location>
</feature>
<evidence type="ECO:0000259" key="2">
    <source>
        <dbReference type="Pfam" id="PF07727"/>
    </source>
</evidence>
<feature type="non-terminal residue" evidence="3">
    <location>
        <position position="1"/>
    </location>
</feature>
<evidence type="ECO:0000313" key="4">
    <source>
        <dbReference type="Proteomes" id="UP001151760"/>
    </source>
</evidence>
<feature type="compositionally biased region" description="Basic and acidic residues" evidence="1">
    <location>
        <begin position="358"/>
        <end position="376"/>
    </location>
</feature>
<feature type="region of interest" description="Disordered" evidence="1">
    <location>
        <begin position="282"/>
        <end position="324"/>
    </location>
</feature>
<dbReference type="EMBL" id="BQNB010020953">
    <property type="protein sequence ID" value="GJU01333.1"/>
    <property type="molecule type" value="Genomic_DNA"/>
</dbReference>